<evidence type="ECO:0000313" key="2">
    <source>
        <dbReference type="EMBL" id="SQA98097.1"/>
    </source>
</evidence>
<proteinExistence type="predicted"/>
<accession>A0A291E3H6</accession>
<dbReference type="Pfam" id="PF14281">
    <property type="entry name" value="PDDEXK_4"/>
    <property type="match status" value="1"/>
</dbReference>
<reference evidence="2 4" key="2">
    <citation type="submission" date="2018-06" db="EMBL/GenBank/DDBJ databases">
        <authorList>
            <consortium name="Pathogen Informatics"/>
            <person name="Doyle S."/>
        </authorList>
    </citation>
    <scope>NUCLEOTIDE SEQUENCE [LARGE SCALE GENOMIC DNA]</scope>
    <source>
        <strain evidence="2 4">NCTC12120</strain>
    </source>
</reference>
<evidence type="ECO:0008006" key="5">
    <source>
        <dbReference type="Google" id="ProtNLM"/>
    </source>
</evidence>
<dbReference type="Proteomes" id="UP000251197">
    <property type="component" value="Unassembled WGS sequence"/>
</dbReference>
<organism evidence="1 3">
    <name type="scientific">Cedecea neteri</name>
    <dbReference type="NCBI Taxonomy" id="158822"/>
    <lineage>
        <taxon>Bacteria</taxon>
        <taxon>Pseudomonadati</taxon>
        <taxon>Pseudomonadota</taxon>
        <taxon>Gammaproteobacteria</taxon>
        <taxon>Enterobacterales</taxon>
        <taxon>Enterobacteriaceae</taxon>
        <taxon>Cedecea</taxon>
    </lineage>
</organism>
<dbReference type="EMBL" id="UAVU01000003">
    <property type="protein sequence ID" value="SQA98097.1"/>
    <property type="molecule type" value="Genomic_DNA"/>
</dbReference>
<dbReference type="EMBL" id="CP023525">
    <property type="protein sequence ID" value="ATF94610.1"/>
    <property type="molecule type" value="Genomic_DNA"/>
</dbReference>
<reference evidence="1 3" key="1">
    <citation type="submission" date="2017-09" db="EMBL/GenBank/DDBJ databases">
        <title>FDA dAtabase for Regulatory Grade micrObial Sequences (FDA-ARGOS): Supporting development and validation of Infectious Disease Dx tests.</title>
        <authorList>
            <person name="Minogue T."/>
            <person name="Wolcott M."/>
            <person name="Wasieloski L."/>
            <person name="Aguilar W."/>
            <person name="Moore D."/>
            <person name="Tallon L."/>
            <person name="Sadzewicz L."/>
            <person name="Ott S."/>
            <person name="Zhao X."/>
            <person name="Nagaraj S."/>
            <person name="Vavikolanu K."/>
            <person name="Aluvathingal J."/>
            <person name="Nadendla S."/>
            <person name="Sichtig H."/>
        </authorList>
    </citation>
    <scope>NUCLEOTIDE SEQUENCE [LARGE SCALE GENOMIC DNA]</scope>
    <source>
        <strain evidence="1 3">FDAARGOS_392</strain>
    </source>
</reference>
<dbReference type="AlphaFoldDB" id="A0A291E3H6"/>
<dbReference type="InterPro" id="IPR029470">
    <property type="entry name" value="PDDEXK_4"/>
</dbReference>
<evidence type="ECO:0000313" key="1">
    <source>
        <dbReference type="EMBL" id="ATF94610.1"/>
    </source>
</evidence>
<sequence length="415" mass="48415">MEMSLVQKNIQKLLNSTAMLHEGYRQAKIRYASQVAPDFKLFQLFNINENTLSRCLAYLLDPQEDHAQGDLFLSSFYNSIELTESISINKSTQIFTEYTILNKRRIDIYIASKEILIGIENKPWAADQIDQLYDYSNWLANEAKKKNSSWLMVYLCNNEINDFTLRPETPQDLRKNIIQFTFYQLAEWLSACAPHIKAPQVRCFVDALIQFTREDINGETNVDYEKELTENVIASPQNLNAAFLIAQSMRKVKEQLWLDFLSYLKKELQPKGITLNYNNQLLTGRKEGDFHFYFSGEDDFTLCWQFEKPNYCGFCWGISSSDIMSKKNQRLYFPLISEAMNNIYPELEAHTRKEGWWPWWTYADESMHVPRNWGMDPDAWSLLVERGEGSFAQSVINIVTKVQAEINLKLFSVSA</sequence>
<evidence type="ECO:0000313" key="4">
    <source>
        <dbReference type="Proteomes" id="UP000251197"/>
    </source>
</evidence>
<dbReference type="STRING" id="158822.LH23_07125"/>
<gene>
    <name evidence="1" type="ORF">CO704_22230</name>
    <name evidence="2" type="ORF">NCTC12120_01948</name>
</gene>
<dbReference type="Proteomes" id="UP000217979">
    <property type="component" value="Chromosome"/>
</dbReference>
<protein>
    <recommendedName>
        <fullName evidence="5">PD-(D/E)XK nuclease family protein</fullName>
    </recommendedName>
</protein>
<evidence type="ECO:0000313" key="3">
    <source>
        <dbReference type="Proteomes" id="UP000217979"/>
    </source>
</evidence>
<name>A0A291E3H6_9ENTR</name>